<proteinExistence type="predicted"/>
<dbReference type="EMBL" id="QURR01000002">
    <property type="protein sequence ID" value="RGE46633.1"/>
    <property type="molecule type" value="Genomic_DNA"/>
</dbReference>
<keyword evidence="3" id="KW-1185">Reference proteome</keyword>
<dbReference type="OrthoDB" id="5917852at2"/>
<evidence type="ECO:0000313" key="2">
    <source>
        <dbReference type="EMBL" id="RGE46633.1"/>
    </source>
</evidence>
<protein>
    <recommendedName>
        <fullName evidence="1">Tip attachment protein J domain-containing protein</fullName>
    </recommendedName>
</protein>
<sequence>MIASFLISLAINILIGEIQGRRTKLTGAKAEAASVPTATEDRVLPYGVGVFQVAGNVVWEGDQLAKAIKEDVQVSLFSSKSVAVGHEQHLGLWMTLVGAPCSKVLEVKYGEDIAWTGEHKLTNGVSNLAFSYRKREEGEKVDRGIAGTLRFFNSHSSIVANPYVVGQVGEAVPAYPGILHAVWVGPSEGATEETVLGMKFKKFGNGFLGNSPSIQPLTLTVQRFPDLADALPNAMRLTWPVNGSLHDAQVRLALNNWLNVVQNIEEDANPALVLLELLTSRIPGLGPCLNPWNIDTESFLRAAEVLHAEGIGMSASWESSQQLDEILRSICSVAQALPLIDPVTRRVSLQLMRETAVPTMTFGDSNVIRLSSFERKVPEELPNVIQLAFADRENSWAERVAEAKNPAGVKTAGTTITETVEVLGVTRAALALKLASRELRSRCAPLAQVSFEAIVEPGTVMQVGQLIELNHSPLKQTLRLRVTSARYGSLADAQTVRVEALEDVFRPGFGAGSVTPLPPVVGPSEPSAGVSAGGLMLAPYALTGEEADMPLFYALPGADPKPYRVAAQPAAAWTAGYPPTFGESTAMPALAGTFSSALAGAGTSGASLILEDNSAALAAARGLPAEALVLVGGELLFANGFVYDKTAKRLSMQVKARGVYDTTPVPIVVGAYAVVLTDYVLFPRALKTDAAPGAERLVMRAEAAGELVVGTDKAYVYAPNQSPARASLPLPPGAVTMGAGVSPAFTEATADKLFARVSSLSVGWKNRNRNLRAITNYLDSTDMPIAGAQVCLRVGWKLDNGNWAENDVVKATVGAALTTISTTMVPAGERMGRIRIWTEAGGLSSRAHVLYFKFSA</sequence>
<name>A0A373FR52_COMTE</name>
<evidence type="ECO:0000259" key="1">
    <source>
        <dbReference type="Pfam" id="PF13550"/>
    </source>
</evidence>
<dbReference type="AlphaFoldDB" id="A0A373FR52"/>
<gene>
    <name evidence="2" type="ORF">DZC30_02330</name>
</gene>
<evidence type="ECO:0000313" key="3">
    <source>
        <dbReference type="Proteomes" id="UP000261948"/>
    </source>
</evidence>
<accession>A0A373FR52</accession>
<organism evidence="2 3">
    <name type="scientific">Comamonas testosteroni</name>
    <name type="common">Pseudomonas testosteroni</name>
    <dbReference type="NCBI Taxonomy" id="285"/>
    <lineage>
        <taxon>Bacteria</taxon>
        <taxon>Pseudomonadati</taxon>
        <taxon>Pseudomonadota</taxon>
        <taxon>Betaproteobacteria</taxon>
        <taxon>Burkholderiales</taxon>
        <taxon>Comamonadaceae</taxon>
        <taxon>Comamonas</taxon>
    </lineage>
</organism>
<dbReference type="Proteomes" id="UP000261948">
    <property type="component" value="Unassembled WGS sequence"/>
</dbReference>
<comment type="caution">
    <text evidence="2">The sequence shown here is derived from an EMBL/GenBank/DDBJ whole genome shotgun (WGS) entry which is preliminary data.</text>
</comment>
<dbReference type="InterPro" id="IPR032876">
    <property type="entry name" value="J_dom"/>
</dbReference>
<feature type="domain" description="Tip attachment protein J" evidence="1">
    <location>
        <begin position="341"/>
        <end position="484"/>
    </location>
</feature>
<reference evidence="2 3" key="1">
    <citation type="submission" date="2018-08" db="EMBL/GenBank/DDBJ databases">
        <title>Comamonas testosteroni strain SWCO2.</title>
        <authorList>
            <person name="Jiang N."/>
            <person name="Zhang X.Z."/>
        </authorList>
    </citation>
    <scope>NUCLEOTIDE SEQUENCE [LARGE SCALE GENOMIC DNA]</scope>
    <source>
        <strain evidence="2 3">SWCO2</strain>
    </source>
</reference>
<dbReference type="Pfam" id="PF13550">
    <property type="entry name" value="Phage-tail_3"/>
    <property type="match status" value="1"/>
</dbReference>